<dbReference type="EMBL" id="AOMA01000186">
    <property type="protein sequence ID" value="EMA29328.1"/>
    <property type="molecule type" value="Genomic_DNA"/>
</dbReference>
<protein>
    <submittedName>
        <fullName evidence="2">Uncharacterized protein</fullName>
    </submittedName>
</protein>
<evidence type="ECO:0000313" key="2">
    <source>
        <dbReference type="EMBL" id="EMA29328.1"/>
    </source>
</evidence>
<feature type="region of interest" description="Disordered" evidence="1">
    <location>
        <begin position="30"/>
        <end position="60"/>
    </location>
</feature>
<sequence>MDCRWSHKTALDTGNDDGFVASRFPCSPLDSGDIEPAVDTSEGPVDSGYRQDQTVSQNVRDVESTLGTDRLVRSVAIASGKAVY</sequence>
<dbReference type="AlphaFoldDB" id="M0L8B9"/>
<dbReference type="Proteomes" id="UP000011607">
    <property type="component" value="Unassembled WGS sequence"/>
</dbReference>
<reference evidence="2 3" key="1">
    <citation type="journal article" date="2014" name="PLoS Genet.">
        <title>Phylogenetically driven sequencing of extremely halophilic archaea reveals strategies for static and dynamic osmo-response.</title>
        <authorList>
            <person name="Becker E.A."/>
            <person name="Seitzer P.M."/>
            <person name="Tritt A."/>
            <person name="Larsen D."/>
            <person name="Krusor M."/>
            <person name="Yao A.I."/>
            <person name="Wu D."/>
            <person name="Madern D."/>
            <person name="Eisen J.A."/>
            <person name="Darling A.E."/>
            <person name="Facciotti M.T."/>
        </authorList>
    </citation>
    <scope>NUCLEOTIDE SEQUENCE [LARGE SCALE GENOMIC DNA]</scope>
    <source>
        <strain evidence="2 3">JCM 10879</strain>
    </source>
</reference>
<evidence type="ECO:0000256" key="1">
    <source>
        <dbReference type="SAM" id="MobiDB-lite"/>
    </source>
</evidence>
<name>M0L8B9_9EURY</name>
<proteinExistence type="predicted"/>
<evidence type="ECO:0000313" key="3">
    <source>
        <dbReference type="Proteomes" id="UP000011607"/>
    </source>
</evidence>
<gene>
    <name evidence="2" type="ORF">C446_17264</name>
</gene>
<keyword evidence="3" id="KW-1185">Reference proteome</keyword>
<accession>M0L8B9</accession>
<comment type="caution">
    <text evidence="2">The sequence shown here is derived from an EMBL/GenBank/DDBJ whole genome shotgun (WGS) entry which is preliminary data.</text>
</comment>
<feature type="compositionally biased region" description="Polar residues" evidence="1">
    <location>
        <begin position="50"/>
        <end position="59"/>
    </location>
</feature>
<organism evidence="2 3">
    <name type="scientific">Halobiforma nitratireducens JCM 10879</name>
    <dbReference type="NCBI Taxonomy" id="1227454"/>
    <lineage>
        <taxon>Archaea</taxon>
        <taxon>Methanobacteriati</taxon>
        <taxon>Methanobacteriota</taxon>
        <taxon>Stenosarchaea group</taxon>
        <taxon>Halobacteria</taxon>
        <taxon>Halobacteriales</taxon>
        <taxon>Natrialbaceae</taxon>
        <taxon>Halobiforma</taxon>
    </lineage>
</organism>